<evidence type="ECO:0000313" key="2">
    <source>
        <dbReference type="EMBL" id="WMV49803.1"/>
    </source>
</evidence>
<dbReference type="Pfam" id="PF13952">
    <property type="entry name" value="DUF4216"/>
    <property type="match status" value="1"/>
</dbReference>
<dbReference type="PANTHER" id="PTHR48258">
    <property type="entry name" value="DUF4218 DOMAIN-CONTAINING PROTEIN-RELATED"/>
    <property type="match status" value="1"/>
</dbReference>
<reference evidence="2" key="1">
    <citation type="submission" date="2023-08" db="EMBL/GenBank/DDBJ databases">
        <title>A de novo genome assembly of Solanum verrucosum Schlechtendal, a Mexican diploid species geographically isolated from the other diploid A-genome species in potato relatives.</title>
        <authorList>
            <person name="Hosaka K."/>
        </authorList>
    </citation>
    <scope>NUCLEOTIDE SEQUENCE</scope>
    <source>
        <tissue evidence="2">Young leaves</tissue>
    </source>
</reference>
<name>A0AAF0ZU21_SOLVR</name>
<dbReference type="Pfam" id="PF02992">
    <property type="entry name" value="Transposase_21"/>
    <property type="match status" value="1"/>
</dbReference>
<accession>A0AAF0ZU21</accession>
<dbReference type="Proteomes" id="UP001234989">
    <property type="component" value="Chromosome 10"/>
</dbReference>
<dbReference type="EMBL" id="CP133621">
    <property type="protein sequence ID" value="WMV49803.1"/>
    <property type="molecule type" value="Genomic_DNA"/>
</dbReference>
<dbReference type="InterPro" id="IPR004242">
    <property type="entry name" value="Transposase_21"/>
</dbReference>
<dbReference type="PANTHER" id="PTHR48258:SF8">
    <property type="entry name" value="DUF4216 DOMAIN-CONTAINING PROTEIN"/>
    <property type="match status" value="1"/>
</dbReference>
<protein>
    <recommendedName>
        <fullName evidence="1">DUF4216 domain-containing protein</fullName>
    </recommendedName>
</protein>
<proteinExistence type="predicted"/>
<organism evidence="2 3">
    <name type="scientific">Solanum verrucosum</name>
    <dbReference type="NCBI Taxonomy" id="315347"/>
    <lineage>
        <taxon>Eukaryota</taxon>
        <taxon>Viridiplantae</taxon>
        <taxon>Streptophyta</taxon>
        <taxon>Embryophyta</taxon>
        <taxon>Tracheophyta</taxon>
        <taxon>Spermatophyta</taxon>
        <taxon>Magnoliopsida</taxon>
        <taxon>eudicotyledons</taxon>
        <taxon>Gunneridae</taxon>
        <taxon>Pentapetalae</taxon>
        <taxon>asterids</taxon>
        <taxon>lamiids</taxon>
        <taxon>Solanales</taxon>
        <taxon>Solanaceae</taxon>
        <taxon>Solanoideae</taxon>
        <taxon>Solaneae</taxon>
        <taxon>Solanum</taxon>
    </lineage>
</organism>
<dbReference type="InterPro" id="IPR025312">
    <property type="entry name" value="DUF4216"/>
</dbReference>
<evidence type="ECO:0000259" key="1">
    <source>
        <dbReference type="Pfam" id="PF13952"/>
    </source>
</evidence>
<feature type="domain" description="DUF4216" evidence="1">
    <location>
        <begin position="303"/>
        <end position="363"/>
    </location>
</feature>
<keyword evidence="3" id="KW-1185">Reference proteome</keyword>
<dbReference type="AlphaFoldDB" id="A0AAF0ZU21"/>
<sequence>MFMCPETTVAMRWHDSERPNDGNIRHPADGETWNDFYSMHPNFSKDPRNVRLGLSSDGFNPFRIMSISHSTWLVMLMNYNLSSWICMRPEYMMLSMIIQGSSSPGQDIDVYLQPLITELKELCKVLRRADLELMQIEIKEIVYELEKIFPPSFFNIMEHLPIHLGDEIILGGPNHLRWMYSNERKMCEFKGFVRNRRYPEGYITEGFDVEEFLIFEGDDLSLSFPKLGHPDGNGKEKKGNTFTMDLELSSEVHQYVLFNTGDEQVEDFIKVTLSATTDSFASAQDQNPIDGEVIYYGAIQDIIEVDYYNCFSVVLFRCDWFHNEIDEYGLTRVYFNKSRSTDDTFVLASQVHQVFYVADLIEKDVYYARNKVPVDLYDLEEENCPNIGVTFWRELSEDIGPSDRLFDVGMRWSREDIPVDVVDIPSDAQFSKDTTM</sequence>
<evidence type="ECO:0000313" key="3">
    <source>
        <dbReference type="Proteomes" id="UP001234989"/>
    </source>
</evidence>
<gene>
    <name evidence="2" type="ORF">MTR67_043188</name>
</gene>